<keyword evidence="2" id="KW-1185">Reference proteome</keyword>
<sequence>MDENMLFLDLTDRSADEARGTLDALRRAHSDGDIRLHEATLISRAEDGTLDIPETVDHTHATGFAVGGLVGGLVGLLGGPVGAMIGFSAGGLIGGGRDARRATETNAALETLADAVPPGRTVLAAEVSEDSTDAVDRALGPDVVRYPSATFREHLESALSGDGHD</sequence>
<dbReference type="EMBL" id="JAGSMN010000288">
    <property type="protein sequence ID" value="MBR7674005.1"/>
    <property type="molecule type" value="Genomic_DNA"/>
</dbReference>
<organism evidence="1 2">
    <name type="scientific">Streptomyces daliensis</name>
    <dbReference type="NCBI Taxonomy" id="299421"/>
    <lineage>
        <taxon>Bacteria</taxon>
        <taxon>Bacillati</taxon>
        <taxon>Actinomycetota</taxon>
        <taxon>Actinomycetes</taxon>
        <taxon>Kitasatosporales</taxon>
        <taxon>Streptomycetaceae</taxon>
        <taxon>Streptomyces</taxon>
    </lineage>
</organism>
<reference evidence="1" key="1">
    <citation type="submission" date="2021-04" db="EMBL/GenBank/DDBJ databases">
        <title>Sequencing of actinobacteria type strains.</title>
        <authorList>
            <person name="Nguyen G.-S."/>
            <person name="Wentzel A."/>
        </authorList>
    </citation>
    <scope>NUCLEOTIDE SEQUENCE</scope>
    <source>
        <strain evidence="1">DSM 42095</strain>
    </source>
</reference>
<gene>
    <name evidence="1" type="ORF">KDA82_13465</name>
</gene>
<proteinExistence type="predicted"/>
<dbReference type="Proteomes" id="UP000675554">
    <property type="component" value="Unassembled WGS sequence"/>
</dbReference>
<evidence type="ECO:0000313" key="2">
    <source>
        <dbReference type="Proteomes" id="UP000675554"/>
    </source>
</evidence>
<comment type="caution">
    <text evidence="1">The sequence shown here is derived from an EMBL/GenBank/DDBJ whole genome shotgun (WGS) entry which is preliminary data.</text>
</comment>
<accession>A0A8T4IQJ4</accession>
<name>A0A8T4IQJ4_9ACTN</name>
<protein>
    <submittedName>
        <fullName evidence="1">DUF1269 domain-containing protein</fullName>
    </submittedName>
</protein>
<evidence type="ECO:0000313" key="1">
    <source>
        <dbReference type="EMBL" id="MBR7674005.1"/>
    </source>
</evidence>
<dbReference type="AlphaFoldDB" id="A0A8T4IQJ4"/>